<feature type="active site" description="Charge relay system" evidence="5">
    <location>
        <position position="71"/>
    </location>
</feature>
<keyword evidence="11" id="KW-1185">Reference proteome</keyword>
<keyword evidence="7" id="KW-0472">Membrane</keyword>
<keyword evidence="7" id="KW-0812">Transmembrane</keyword>
<dbReference type="InterPro" id="IPR015500">
    <property type="entry name" value="Peptidase_S8_subtilisin-rel"/>
</dbReference>
<dbReference type="PROSITE" id="PS00137">
    <property type="entry name" value="SUBTILASE_HIS"/>
    <property type="match status" value="1"/>
</dbReference>
<feature type="active site" description="Charge relay system" evidence="5">
    <location>
        <position position="100"/>
    </location>
</feature>
<evidence type="ECO:0000256" key="1">
    <source>
        <dbReference type="ARBA" id="ARBA00011073"/>
    </source>
</evidence>
<evidence type="ECO:0000256" key="3">
    <source>
        <dbReference type="ARBA" id="ARBA00022801"/>
    </source>
</evidence>
<evidence type="ECO:0000256" key="4">
    <source>
        <dbReference type="ARBA" id="ARBA00022825"/>
    </source>
</evidence>
<evidence type="ECO:0000259" key="9">
    <source>
        <dbReference type="Pfam" id="PF00082"/>
    </source>
</evidence>
<keyword evidence="8" id="KW-0732">Signal</keyword>
<dbReference type="PRINTS" id="PR00723">
    <property type="entry name" value="SUBTILISIN"/>
</dbReference>
<evidence type="ECO:0000313" key="11">
    <source>
        <dbReference type="Proteomes" id="UP001596137"/>
    </source>
</evidence>
<evidence type="ECO:0000256" key="7">
    <source>
        <dbReference type="SAM" id="Phobius"/>
    </source>
</evidence>
<proteinExistence type="inferred from homology"/>
<dbReference type="InterPro" id="IPR022398">
    <property type="entry name" value="Peptidase_S8_His-AS"/>
</dbReference>
<dbReference type="Gene3D" id="3.40.50.200">
    <property type="entry name" value="Peptidase S8/S53 domain"/>
    <property type="match status" value="1"/>
</dbReference>
<evidence type="ECO:0000256" key="8">
    <source>
        <dbReference type="SAM" id="SignalP"/>
    </source>
</evidence>
<dbReference type="InterPro" id="IPR000209">
    <property type="entry name" value="Peptidase_S8/S53_dom"/>
</dbReference>
<feature type="chain" id="PRO_5045260350" evidence="8">
    <location>
        <begin position="29"/>
        <end position="387"/>
    </location>
</feature>
<protein>
    <submittedName>
        <fullName evidence="10">S8 family serine peptidase</fullName>
    </submittedName>
</protein>
<dbReference type="Pfam" id="PF00082">
    <property type="entry name" value="Peptidase_S8"/>
    <property type="match status" value="1"/>
</dbReference>
<dbReference type="InterPro" id="IPR036852">
    <property type="entry name" value="Peptidase_S8/S53_dom_sf"/>
</dbReference>
<dbReference type="InterPro" id="IPR050131">
    <property type="entry name" value="Peptidase_S8_subtilisin-like"/>
</dbReference>
<feature type="domain" description="Peptidase S8/S53" evidence="9">
    <location>
        <begin position="62"/>
        <end position="293"/>
    </location>
</feature>
<dbReference type="InterPro" id="IPR023827">
    <property type="entry name" value="Peptidase_S8_Asp-AS"/>
</dbReference>
<organism evidence="10 11">
    <name type="scientific">Sphaerisporangium aureirubrum</name>
    <dbReference type="NCBI Taxonomy" id="1544736"/>
    <lineage>
        <taxon>Bacteria</taxon>
        <taxon>Bacillati</taxon>
        <taxon>Actinomycetota</taxon>
        <taxon>Actinomycetes</taxon>
        <taxon>Streptosporangiales</taxon>
        <taxon>Streptosporangiaceae</taxon>
        <taxon>Sphaerisporangium</taxon>
    </lineage>
</organism>
<dbReference type="Proteomes" id="UP001596137">
    <property type="component" value="Unassembled WGS sequence"/>
</dbReference>
<evidence type="ECO:0000313" key="10">
    <source>
        <dbReference type="EMBL" id="MFC6083151.1"/>
    </source>
</evidence>
<evidence type="ECO:0000256" key="5">
    <source>
        <dbReference type="PROSITE-ProRule" id="PRU01240"/>
    </source>
</evidence>
<comment type="caution">
    <text evidence="10">The sequence shown here is derived from an EMBL/GenBank/DDBJ whole genome shotgun (WGS) entry which is preliminary data.</text>
</comment>
<gene>
    <name evidence="10" type="ORF">ACFP1K_18405</name>
</gene>
<dbReference type="PANTHER" id="PTHR43806">
    <property type="entry name" value="PEPTIDASE S8"/>
    <property type="match status" value="1"/>
</dbReference>
<dbReference type="PROSITE" id="PS51892">
    <property type="entry name" value="SUBTILASE"/>
    <property type="match status" value="1"/>
</dbReference>
<reference evidence="11" key="1">
    <citation type="journal article" date="2019" name="Int. J. Syst. Evol. Microbiol.">
        <title>The Global Catalogue of Microorganisms (GCM) 10K type strain sequencing project: providing services to taxonomists for standard genome sequencing and annotation.</title>
        <authorList>
            <consortium name="The Broad Institute Genomics Platform"/>
            <consortium name="The Broad Institute Genome Sequencing Center for Infectious Disease"/>
            <person name="Wu L."/>
            <person name="Ma J."/>
        </authorList>
    </citation>
    <scope>NUCLEOTIDE SEQUENCE [LARGE SCALE GENOMIC DNA]</scope>
    <source>
        <strain evidence="11">JCM 30346</strain>
    </source>
</reference>
<dbReference type="RefSeq" id="WP_380754627.1">
    <property type="nucleotide sequence ID" value="NZ_JBHSRF010000025.1"/>
</dbReference>
<keyword evidence="2 5" id="KW-0645">Protease</keyword>
<evidence type="ECO:0000256" key="2">
    <source>
        <dbReference type="ARBA" id="ARBA00022670"/>
    </source>
</evidence>
<comment type="similarity">
    <text evidence="1 5 6">Belongs to the peptidase S8 family.</text>
</comment>
<accession>A0ABW1NJB3</accession>
<keyword evidence="3 5" id="KW-0378">Hydrolase</keyword>
<sequence>MGGRGVLATGLALALAAGPGAAPVLAEAAPVRCAPQRGGTQVGESWGQRRLAFTGVWPLTRGEGVTVAMIDSGVDARHPQVRVAKAVDLTGTGARDCLGHGTAVAGIIAGADMPEIPFSGVAPKARLISIKQTNDERGDVALLARGIVRAAELGAKVVNVSIQTNDQPDLKAAVDYALARDVVIVAAAGNTGNTGDGASAPAYPAAYPGVLSVGSAGPDGHRTDFSNATTPVSVLAPGQDVTSTWPGGAYRQDLDGTSYAAPYVAGVAALVRARHPELDNVRVRRRIEVTADGATGAGNGAGMVNPLLAVTAILPSEAVAIAPPVPPPLPSGVVSKAVPPDREAISMSVGVTVIALGAAALVTGVSLVLPLGRRRGWRPGRAVVPDE</sequence>
<keyword evidence="7" id="KW-1133">Transmembrane helix</keyword>
<dbReference type="EMBL" id="JBHSRF010000025">
    <property type="protein sequence ID" value="MFC6083151.1"/>
    <property type="molecule type" value="Genomic_DNA"/>
</dbReference>
<dbReference type="PANTHER" id="PTHR43806:SF11">
    <property type="entry name" value="CEREVISIN-RELATED"/>
    <property type="match status" value="1"/>
</dbReference>
<evidence type="ECO:0000256" key="6">
    <source>
        <dbReference type="RuleBase" id="RU003355"/>
    </source>
</evidence>
<feature type="transmembrane region" description="Helical" evidence="7">
    <location>
        <begin position="345"/>
        <end position="371"/>
    </location>
</feature>
<feature type="active site" description="Charge relay system" evidence="5">
    <location>
        <position position="258"/>
    </location>
</feature>
<keyword evidence="4 5" id="KW-0720">Serine protease</keyword>
<dbReference type="SUPFAM" id="SSF52743">
    <property type="entry name" value="Subtilisin-like"/>
    <property type="match status" value="1"/>
</dbReference>
<dbReference type="InterPro" id="IPR023828">
    <property type="entry name" value="Peptidase_S8_Ser-AS"/>
</dbReference>
<dbReference type="PROSITE" id="PS00138">
    <property type="entry name" value="SUBTILASE_SER"/>
    <property type="match status" value="1"/>
</dbReference>
<dbReference type="PROSITE" id="PS00136">
    <property type="entry name" value="SUBTILASE_ASP"/>
    <property type="match status" value="1"/>
</dbReference>
<name>A0ABW1NJB3_9ACTN</name>
<feature type="signal peptide" evidence="8">
    <location>
        <begin position="1"/>
        <end position="28"/>
    </location>
</feature>